<gene>
    <name evidence="2" type="ORF">SAMN05216262_10992</name>
</gene>
<evidence type="ECO:0000259" key="1">
    <source>
        <dbReference type="Pfam" id="PF13193"/>
    </source>
</evidence>
<feature type="domain" description="AMP-binding enzyme C-terminal" evidence="1">
    <location>
        <begin position="68"/>
        <end position="140"/>
    </location>
</feature>
<keyword evidence="3" id="KW-1185">Reference proteome</keyword>
<dbReference type="OrthoDB" id="6226923at2"/>
<dbReference type="Proteomes" id="UP000199297">
    <property type="component" value="Unassembled WGS sequence"/>
</dbReference>
<proteinExistence type="predicted"/>
<dbReference type="SUPFAM" id="SSF56801">
    <property type="entry name" value="Acetyl-CoA synthetase-like"/>
    <property type="match status" value="1"/>
</dbReference>
<organism evidence="2 3">
    <name type="scientific">Colwellia chukchiensis</name>
    <dbReference type="NCBI Taxonomy" id="641665"/>
    <lineage>
        <taxon>Bacteria</taxon>
        <taxon>Pseudomonadati</taxon>
        <taxon>Pseudomonadota</taxon>
        <taxon>Gammaproteobacteria</taxon>
        <taxon>Alteromonadales</taxon>
        <taxon>Colwelliaceae</taxon>
        <taxon>Colwellia</taxon>
    </lineage>
</organism>
<evidence type="ECO:0000313" key="2">
    <source>
        <dbReference type="EMBL" id="SEL34100.1"/>
    </source>
</evidence>
<dbReference type="Gene3D" id="3.30.300.30">
    <property type="match status" value="1"/>
</dbReference>
<accession>A0A1H7PEA2</accession>
<evidence type="ECO:0000313" key="3">
    <source>
        <dbReference type="Proteomes" id="UP000199297"/>
    </source>
</evidence>
<dbReference type="RefSeq" id="WP_085285187.1">
    <property type="nucleotide sequence ID" value="NZ_FOBI01000009.1"/>
</dbReference>
<name>A0A1H7PEA2_9GAMM</name>
<protein>
    <submittedName>
        <fullName evidence="2">Acetyl-CoA synthetase</fullName>
    </submittedName>
</protein>
<dbReference type="AlphaFoldDB" id="A0A1H7PEA2"/>
<reference evidence="3" key="1">
    <citation type="submission" date="2016-10" db="EMBL/GenBank/DDBJ databases">
        <authorList>
            <person name="Varghese N."/>
            <person name="Submissions S."/>
        </authorList>
    </citation>
    <scope>NUCLEOTIDE SEQUENCE [LARGE SCALE GENOMIC DNA]</scope>
    <source>
        <strain evidence="3">CGMCC 1.9127</strain>
    </source>
</reference>
<dbReference type="InterPro" id="IPR045851">
    <property type="entry name" value="AMP-bd_C_sf"/>
</dbReference>
<dbReference type="Pfam" id="PF13193">
    <property type="entry name" value="AMP-binding_C"/>
    <property type="match status" value="1"/>
</dbReference>
<dbReference type="STRING" id="641665.GCA_002104455_00790"/>
<dbReference type="InterPro" id="IPR025110">
    <property type="entry name" value="AMP-bd_C"/>
</dbReference>
<sequence length="162" mass="18199">MRNCRAQHQGSVPLSWLQSSNGQWRYLTAQYNQKPIKSATTDQDYIWLVTQTSPKHKVSGYRIANWQLEGAIKQLAGVNQVLVFGIPHEQKGNAIHVYIERVNQKIDTAILAMAVNAKLASSFGAFVRADVIQYVDQLPDVSNPVQARQRLKAKKLIMKLAA</sequence>
<dbReference type="EMBL" id="FOBI01000009">
    <property type="protein sequence ID" value="SEL34100.1"/>
    <property type="molecule type" value="Genomic_DNA"/>
</dbReference>